<keyword evidence="9" id="KW-0460">Magnesium</keyword>
<proteinExistence type="inferred from homology"/>
<dbReference type="GO" id="GO:0016853">
    <property type="term" value="F:isomerase activity"/>
    <property type="evidence" value="ECO:0007669"/>
    <property type="project" value="UniProtKB-KW"/>
</dbReference>
<feature type="binding site" evidence="9">
    <location>
        <position position="249"/>
    </location>
    <ligand>
        <name>Mn(2+)</name>
        <dbReference type="ChEBI" id="CHEBI:29035"/>
    </ligand>
</feature>
<comment type="catalytic activity">
    <reaction evidence="8">
        <text>2-C-methyl-D-erythritol 4-phosphate + NADP(+) = 1-deoxy-D-xylulose 5-phosphate + NADPH + H(+)</text>
        <dbReference type="Rhea" id="RHEA:13717"/>
        <dbReference type="ChEBI" id="CHEBI:15378"/>
        <dbReference type="ChEBI" id="CHEBI:57783"/>
        <dbReference type="ChEBI" id="CHEBI:57792"/>
        <dbReference type="ChEBI" id="CHEBI:58262"/>
        <dbReference type="ChEBI" id="CHEBI:58349"/>
        <dbReference type="EC" id="1.1.1.267"/>
    </reaction>
    <physiologicalReaction direction="right-to-left" evidence="8">
        <dbReference type="Rhea" id="RHEA:13719"/>
    </physiologicalReaction>
</comment>
<feature type="binding site" evidence="9">
    <location>
        <position position="180"/>
    </location>
    <ligand>
        <name>Mn(2+)</name>
        <dbReference type="ChEBI" id="CHEBI:29035"/>
    </ligand>
</feature>
<feature type="binding site" evidence="9">
    <location>
        <position position="154"/>
    </location>
    <ligand>
        <name>1-deoxy-D-xylulose 5-phosphate</name>
        <dbReference type="ChEBI" id="CHEBI:57792"/>
    </ligand>
</feature>
<evidence type="ECO:0000256" key="7">
    <source>
        <dbReference type="ARBA" id="ARBA00023229"/>
    </source>
</evidence>
<dbReference type="Pfam" id="PF02670">
    <property type="entry name" value="DXP_reductoisom"/>
    <property type="match status" value="1"/>
</dbReference>
<feature type="binding site" evidence="9">
    <location>
        <position position="155"/>
    </location>
    <ligand>
        <name>NADPH</name>
        <dbReference type="ChEBI" id="CHEBI:57783"/>
    </ligand>
</feature>
<name>A0A087CE73_9BIFI</name>
<dbReference type="PIRSF" id="PIRSF006205">
    <property type="entry name" value="Dxp_reductismrs"/>
    <property type="match status" value="1"/>
</dbReference>
<keyword evidence="15" id="KW-1185">Reference proteome</keyword>
<dbReference type="GO" id="GO:0070402">
    <property type="term" value="F:NADPH binding"/>
    <property type="evidence" value="ECO:0007669"/>
    <property type="project" value="InterPro"/>
</dbReference>
<feature type="binding site" evidence="9">
    <location>
        <position position="246"/>
    </location>
    <ligand>
        <name>1-deoxy-D-xylulose 5-phosphate</name>
        <dbReference type="ChEBI" id="CHEBI:57792"/>
    </ligand>
</feature>
<dbReference type="InterPro" id="IPR003821">
    <property type="entry name" value="DXP_reductoisomerase"/>
</dbReference>
<feature type="binding site" evidence="9">
    <location>
        <position position="39"/>
    </location>
    <ligand>
        <name>NADPH</name>
        <dbReference type="ChEBI" id="CHEBI:57783"/>
    </ligand>
</feature>
<feature type="binding site" evidence="9">
    <location>
        <position position="240"/>
    </location>
    <ligand>
        <name>1-deoxy-D-xylulose 5-phosphate</name>
        <dbReference type="ChEBI" id="CHEBI:57792"/>
    </ligand>
</feature>
<feature type="binding site" evidence="9">
    <location>
        <position position="40"/>
    </location>
    <ligand>
        <name>NADPH</name>
        <dbReference type="ChEBI" id="CHEBI:57783"/>
    </ligand>
</feature>
<dbReference type="GO" id="GO:0030145">
    <property type="term" value="F:manganese ion binding"/>
    <property type="evidence" value="ECO:0007669"/>
    <property type="project" value="TreeGrafter"/>
</dbReference>
<reference evidence="14 15" key="1">
    <citation type="submission" date="2014-03" db="EMBL/GenBank/DDBJ databases">
        <title>Genomics of Bifidobacteria.</title>
        <authorList>
            <person name="Ventura M."/>
            <person name="Milani C."/>
            <person name="Lugli G.A."/>
        </authorList>
    </citation>
    <scope>NUCLEOTIDE SEQUENCE [LARGE SCALE GENOMIC DNA]</scope>
    <source>
        <strain evidence="14 15">LMG 21775</strain>
    </source>
</reference>
<accession>A0A087CE73</accession>
<dbReference type="Pfam" id="PF13288">
    <property type="entry name" value="DXPR_C"/>
    <property type="match status" value="1"/>
</dbReference>
<feature type="region of interest" description="Disordered" evidence="10">
    <location>
        <begin position="1"/>
        <end position="29"/>
    </location>
</feature>
<comment type="function">
    <text evidence="9">Catalyzes the NADPH-dependent rearrangement and reduction of 1-deoxy-D-xylulose-5-phosphate (DXP) to 2-C-methyl-D-erythritol 4-phosphate (MEP).</text>
</comment>
<feature type="domain" description="DXP reductoisomerase C-terminal" evidence="13">
    <location>
        <begin position="290"/>
        <end position="410"/>
    </location>
</feature>
<dbReference type="InterPro" id="IPR036169">
    <property type="entry name" value="DXPR_C_sf"/>
</dbReference>
<feature type="binding site" evidence="9">
    <location>
        <position position="179"/>
    </location>
    <ligand>
        <name>1-deoxy-D-xylulose 5-phosphate</name>
        <dbReference type="ChEBI" id="CHEBI:57792"/>
    </ligand>
</feature>
<dbReference type="HAMAP" id="MF_00183">
    <property type="entry name" value="DXP_reductoisom"/>
    <property type="match status" value="1"/>
</dbReference>
<dbReference type="InterPro" id="IPR036291">
    <property type="entry name" value="NAD(P)-bd_dom_sf"/>
</dbReference>
<feature type="binding site" evidence="9">
    <location>
        <position position="245"/>
    </location>
    <ligand>
        <name>1-deoxy-D-xylulose 5-phosphate</name>
        <dbReference type="ChEBI" id="CHEBI:57792"/>
    </ligand>
</feature>
<dbReference type="SUPFAM" id="SSF69055">
    <property type="entry name" value="1-deoxy-D-xylulose-5-phosphate reductoisomerase, C-terminal domain"/>
    <property type="match status" value="1"/>
</dbReference>
<feature type="domain" description="1-deoxy-D-xylulose 5-phosphate reductoisomerase N-terminal" evidence="11">
    <location>
        <begin position="32"/>
        <end position="161"/>
    </location>
</feature>
<keyword evidence="7 9" id="KW-0414">Isoprene biosynthesis</keyword>
<dbReference type="NCBIfam" id="TIGR00243">
    <property type="entry name" value="Dxr"/>
    <property type="match status" value="1"/>
</dbReference>
<feature type="domain" description="1-deoxy-D-xylulose 5-phosphate reductoisomerase C-terminal" evidence="12">
    <location>
        <begin position="174"/>
        <end position="257"/>
    </location>
</feature>
<comment type="pathway">
    <text evidence="1 9">Isoprenoid biosynthesis; isopentenyl diphosphate biosynthesis via DXP pathway; isopentenyl diphosphate from 1-deoxy-D-xylulose 5-phosphate: step 1/6.</text>
</comment>
<sequence length="420" mass="44573">MTTTHHVQDSLVSNAPHPSDPLPPVSDSPRSLVLLGSTGSIGTQALDVIARHRDRFDILALAAGGARIPLLAQQVARFNVPTVALSSPSAAPALDEALAQLGVVGTRILVGEDAVADVAGCGADVVLNGITGSVGLRPSIAALQSGAQLALANKESVVAGGHLLFDAQIRRDQINPVDSEHSAVWQSMRSGRRDEVSKLIITASGGPFRGWSREEMRNITPEQALRHPTWSMGPVVTINSSNMMNKGLEVIEASRLFDIDQAHIDVTVHPQSIVHSMVEFRDGAVIAQASPPDMRLPIALGLSAPARMPDVASPCDWSQASQWTFEAVDDVAFPAVRLARQALAASEKHTAAMNAANEQAVKAFLEHRLPYLGIIETVTEVLDRMDAHFDSGAALADVEEMLDIEGQAREAADAVIGESR</sequence>
<dbReference type="EMBL" id="JGZI01000010">
    <property type="protein sequence ID" value="KFI81573.1"/>
    <property type="molecule type" value="Genomic_DNA"/>
</dbReference>
<evidence type="ECO:0000259" key="12">
    <source>
        <dbReference type="Pfam" id="PF08436"/>
    </source>
</evidence>
<keyword evidence="4 9" id="KW-0521">NADP</keyword>
<feature type="binding site" evidence="9">
    <location>
        <position position="233"/>
    </location>
    <ligand>
        <name>NADPH</name>
        <dbReference type="ChEBI" id="CHEBI:57783"/>
    </ligand>
</feature>
<evidence type="ECO:0000313" key="15">
    <source>
        <dbReference type="Proteomes" id="UP000029050"/>
    </source>
</evidence>
<evidence type="ECO:0000256" key="2">
    <source>
        <dbReference type="ARBA" id="ARBA00006825"/>
    </source>
</evidence>
<keyword evidence="6 9" id="KW-0464">Manganese</keyword>
<evidence type="ECO:0000256" key="8">
    <source>
        <dbReference type="ARBA" id="ARBA00048543"/>
    </source>
</evidence>
<comment type="cofactor">
    <cofactor evidence="9">
        <name>Mg(2+)</name>
        <dbReference type="ChEBI" id="CHEBI:18420"/>
    </cofactor>
    <cofactor evidence="9">
        <name>Mn(2+)</name>
        <dbReference type="ChEBI" id="CHEBI:29035"/>
    </cofactor>
</comment>
<feature type="binding site" evidence="9">
    <location>
        <position position="41"/>
    </location>
    <ligand>
        <name>NADPH</name>
        <dbReference type="ChEBI" id="CHEBI:57783"/>
    </ligand>
</feature>
<dbReference type="SUPFAM" id="SSF55347">
    <property type="entry name" value="Glyceraldehyde-3-phosphate dehydrogenase-like, C-terminal domain"/>
    <property type="match status" value="1"/>
</dbReference>
<feature type="binding site" evidence="9">
    <location>
        <position position="204"/>
    </location>
    <ligand>
        <name>1-deoxy-D-xylulose 5-phosphate</name>
        <dbReference type="ChEBI" id="CHEBI:57792"/>
    </ligand>
</feature>
<comment type="caution">
    <text evidence="14">The sequence shown here is derived from an EMBL/GenBank/DDBJ whole genome shotgun (WGS) entry which is preliminary data.</text>
</comment>
<dbReference type="InterPro" id="IPR013644">
    <property type="entry name" value="DXP_reductoisomerase_C"/>
</dbReference>
<organism evidence="14 15">
    <name type="scientific">Bifidobacterium psychraerophilum</name>
    <dbReference type="NCBI Taxonomy" id="218140"/>
    <lineage>
        <taxon>Bacteria</taxon>
        <taxon>Bacillati</taxon>
        <taxon>Actinomycetota</taxon>
        <taxon>Actinomycetes</taxon>
        <taxon>Bifidobacteriales</taxon>
        <taxon>Bifidobacteriaceae</taxon>
        <taxon>Bifidobacterium</taxon>
    </lineage>
</organism>
<comment type="similarity">
    <text evidence="2 9">Belongs to the DXR family.</text>
</comment>
<keyword evidence="3 9" id="KW-0479">Metal-binding</keyword>
<feature type="binding site" evidence="9">
    <location>
        <position position="38"/>
    </location>
    <ligand>
        <name>NADPH</name>
        <dbReference type="ChEBI" id="CHEBI:57783"/>
    </ligand>
</feature>
<protein>
    <recommendedName>
        <fullName evidence="9">1-deoxy-D-xylulose 5-phosphate reductoisomerase</fullName>
        <shortName evidence="9">DXP reductoisomerase</shortName>
        <ecNumber evidence="9">1.1.1.267</ecNumber>
    </recommendedName>
    <alternativeName>
        <fullName evidence="9">1-deoxyxylulose-5-phosphate reductoisomerase</fullName>
    </alternativeName>
    <alternativeName>
        <fullName evidence="9">2-C-methyl-D-erythritol 4-phosphate synthase</fullName>
    </alternativeName>
</protein>
<evidence type="ECO:0000256" key="9">
    <source>
        <dbReference type="HAMAP-Rule" id="MF_00183"/>
    </source>
</evidence>
<evidence type="ECO:0000259" key="13">
    <source>
        <dbReference type="Pfam" id="PF13288"/>
    </source>
</evidence>
<evidence type="ECO:0000256" key="5">
    <source>
        <dbReference type="ARBA" id="ARBA00023002"/>
    </source>
</evidence>
<dbReference type="GO" id="GO:0030604">
    <property type="term" value="F:1-deoxy-D-xylulose-5-phosphate reductoisomerase activity"/>
    <property type="evidence" value="ECO:0007669"/>
    <property type="project" value="UniProtKB-UniRule"/>
</dbReference>
<evidence type="ECO:0000256" key="3">
    <source>
        <dbReference type="ARBA" id="ARBA00022723"/>
    </source>
</evidence>
<feature type="binding site" evidence="9">
    <location>
        <position position="64"/>
    </location>
    <ligand>
        <name>NADPH</name>
        <dbReference type="ChEBI" id="CHEBI:57783"/>
    </ligand>
</feature>
<dbReference type="UniPathway" id="UPA00056">
    <property type="reaction ID" value="UER00092"/>
</dbReference>
<dbReference type="Pfam" id="PF08436">
    <property type="entry name" value="DXP_redisom_C"/>
    <property type="match status" value="1"/>
</dbReference>
<feature type="compositionally biased region" description="Polar residues" evidence="10">
    <location>
        <begin position="1"/>
        <end position="13"/>
    </location>
</feature>
<dbReference type="PANTHER" id="PTHR30525">
    <property type="entry name" value="1-DEOXY-D-XYLULOSE 5-PHOSPHATE REDUCTOISOMERASE"/>
    <property type="match status" value="1"/>
</dbReference>
<dbReference type="PANTHER" id="PTHR30525:SF0">
    <property type="entry name" value="1-DEOXY-D-XYLULOSE 5-PHOSPHATE REDUCTOISOMERASE, CHLOROPLASTIC"/>
    <property type="match status" value="1"/>
</dbReference>
<dbReference type="SUPFAM" id="SSF51735">
    <property type="entry name" value="NAD(P)-binding Rossmann-fold domains"/>
    <property type="match status" value="1"/>
</dbReference>
<dbReference type="InterPro" id="IPR013512">
    <property type="entry name" value="DXP_reductoisomerase_N"/>
</dbReference>
<dbReference type="Proteomes" id="UP000029050">
    <property type="component" value="Unassembled WGS sequence"/>
</dbReference>
<feature type="binding site" evidence="9">
    <location>
        <position position="153"/>
    </location>
    <ligand>
        <name>NADPH</name>
        <dbReference type="ChEBI" id="CHEBI:57783"/>
    </ligand>
</feature>
<feature type="binding site" evidence="9">
    <location>
        <position position="249"/>
    </location>
    <ligand>
        <name>1-deoxy-D-xylulose 5-phosphate</name>
        <dbReference type="ChEBI" id="CHEBI:57792"/>
    </ligand>
</feature>
<keyword evidence="14" id="KW-0413">Isomerase</keyword>
<dbReference type="FunFam" id="3.40.50.720:FF:000045">
    <property type="entry name" value="1-deoxy-D-xylulose 5-phosphate reductoisomerase"/>
    <property type="match status" value="1"/>
</dbReference>
<dbReference type="Gene3D" id="3.40.50.720">
    <property type="entry name" value="NAD(P)-binding Rossmann-like Domain"/>
    <property type="match status" value="1"/>
</dbReference>
<evidence type="ECO:0000256" key="6">
    <source>
        <dbReference type="ARBA" id="ARBA00023211"/>
    </source>
</evidence>
<dbReference type="EC" id="1.1.1.267" evidence="9"/>
<dbReference type="Gene3D" id="1.10.1740.10">
    <property type="match status" value="1"/>
</dbReference>
<evidence type="ECO:0000256" key="4">
    <source>
        <dbReference type="ARBA" id="ARBA00022857"/>
    </source>
</evidence>
<dbReference type="AlphaFoldDB" id="A0A087CE73"/>
<comment type="caution">
    <text evidence="9">Lacks conserved residue(s) required for the propagation of feature annotation.</text>
</comment>
<evidence type="ECO:0000259" key="11">
    <source>
        <dbReference type="Pfam" id="PF02670"/>
    </source>
</evidence>
<feature type="binding site" evidence="9">
    <location>
        <position position="227"/>
    </location>
    <ligand>
        <name>1-deoxy-D-xylulose 5-phosphate</name>
        <dbReference type="ChEBI" id="CHEBI:57792"/>
    </ligand>
</feature>
<evidence type="ECO:0000256" key="10">
    <source>
        <dbReference type="SAM" id="MobiDB-lite"/>
    </source>
</evidence>
<dbReference type="GO" id="GO:0051484">
    <property type="term" value="P:isopentenyl diphosphate biosynthetic process, methylerythritol 4-phosphate pathway involved in terpenoid biosynthetic process"/>
    <property type="evidence" value="ECO:0007669"/>
    <property type="project" value="TreeGrafter"/>
</dbReference>
<dbReference type="InterPro" id="IPR026877">
    <property type="entry name" value="DXPR_C"/>
</dbReference>
<dbReference type="STRING" id="218140.BPSY_1982"/>
<keyword evidence="5 9" id="KW-0560">Oxidoreductase</keyword>
<feature type="binding site" evidence="9">
    <location>
        <position position="178"/>
    </location>
    <ligand>
        <name>Mn(2+)</name>
        <dbReference type="ChEBI" id="CHEBI:29035"/>
    </ligand>
</feature>
<evidence type="ECO:0000256" key="1">
    <source>
        <dbReference type="ARBA" id="ARBA00005094"/>
    </source>
</evidence>
<dbReference type="eggNOG" id="COG0743">
    <property type="taxonomic scope" value="Bacteria"/>
</dbReference>
<feature type="binding site" evidence="9">
    <location>
        <position position="180"/>
    </location>
    <ligand>
        <name>1-deoxy-D-xylulose 5-phosphate</name>
        <dbReference type="ChEBI" id="CHEBI:57792"/>
    </ligand>
</feature>
<gene>
    <name evidence="9" type="primary">dxr</name>
    <name evidence="14" type="ORF">BPSY_1982</name>
</gene>
<evidence type="ECO:0000313" key="14">
    <source>
        <dbReference type="EMBL" id="KFI81573.1"/>
    </source>
</evidence>